<evidence type="ECO:0000256" key="9">
    <source>
        <dbReference type="ARBA" id="ARBA00022777"/>
    </source>
</evidence>
<dbReference type="InterPro" id="IPR050398">
    <property type="entry name" value="HssS/ArlS-like"/>
</dbReference>
<evidence type="ECO:0000313" key="18">
    <source>
        <dbReference type="Proteomes" id="UP000637643"/>
    </source>
</evidence>
<accession>A0A917FCJ7</accession>
<reference evidence="17" key="1">
    <citation type="journal article" date="2014" name="Int. J. Syst. Evol. Microbiol.">
        <title>Complete genome sequence of Corynebacterium casei LMG S-19264T (=DSM 44701T), isolated from a smear-ripened cheese.</title>
        <authorList>
            <consortium name="US DOE Joint Genome Institute (JGI-PGF)"/>
            <person name="Walter F."/>
            <person name="Albersmeier A."/>
            <person name="Kalinowski J."/>
            <person name="Ruckert C."/>
        </authorList>
    </citation>
    <scope>NUCLEOTIDE SEQUENCE</scope>
    <source>
        <strain evidence="17">CGMCC 1.16134</strain>
    </source>
</reference>
<dbReference type="RefSeq" id="WP_229695963.1">
    <property type="nucleotide sequence ID" value="NZ_BMKR01000003.1"/>
</dbReference>
<evidence type="ECO:0000256" key="4">
    <source>
        <dbReference type="ARBA" id="ARBA00022475"/>
    </source>
</evidence>
<dbReference type="Pfam" id="PF02518">
    <property type="entry name" value="HATPase_c"/>
    <property type="match status" value="1"/>
</dbReference>
<evidence type="ECO:0000256" key="7">
    <source>
        <dbReference type="ARBA" id="ARBA00022692"/>
    </source>
</evidence>
<keyword evidence="12" id="KW-0902">Two-component regulatory system</keyword>
<dbReference type="Proteomes" id="UP000637643">
    <property type="component" value="Unassembled WGS sequence"/>
</dbReference>
<dbReference type="InterPro" id="IPR005467">
    <property type="entry name" value="His_kinase_dom"/>
</dbReference>
<dbReference type="GO" id="GO:0000155">
    <property type="term" value="F:phosphorelay sensor kinase activity"/>
    <property type="evidence" value="ECO:0007669"/>
    <property type="project" value="InterPro"/>
</dbReference>
<evidence type="ECO:0000256" key="8">
    <source>
        <dbReference type="ARBA" id="ARBA00022741"/>
    </source>
</evidence>
<evidence type="ECO:0000256" key="11">
    <source>
        <dbReference type="ARBA" id="ARBA00022989"/>
    </source>
</evidence>
<feature type="domain" description="Histidine kinase" evidence="15">
    <location>
        <begin position="270"/>
        <end position="469"/>
    </location>
</feature>
<dbReference type="SMART" id="SM00387">
    <property type="entry name" value="HATPase_c"/>
    <property type="match status" value="1"/>
</dbReference>
<dbReference type="PROSITE" id="PS50109">
    <property type="entry name" value="HIS_KIN"/>
    <property type="match status" value="1"/>
</dbReference>
<protein>
    <recommendedName>
        <fullName evidence="3">histidine kinase</fullName>
        <ecNumber evidence="3">2.7.13.3</ecNumber>
    </recommendedName>
</protein>
<keyword evidence="8" id="KW-0547">Nucleotide-binding</keyword>
<comment type="caution">
    <text evidence="17">The sequence shown here is derived from an EMBL/GenBank/DDBJ whole genome shotgun (WGS) entry which is preliminary data.</text>
</comment>
<evidence type="ECO:0000256" key="3">
    <source>
        <dbReference type="ARBA" id="ARBA00012438"/>
    </source>
</evidence>
<organism evidence="17 18">
    <name type="scientific">Paenibacillus albidus</name>
    <dbReference type="NCBI Taxonomy" id="2041023"/>
    <lineage>
        <taxon>Bacteria</taxon>
        <taxon>Bacillati</taxon>
        <taxon>Bacillota</taxon>
        <taxon>Bacilli</taxon>
        <taxon>Bacillales</taxon>
        <taxon>Paenibacillaceae</taxon>
        <taxon>Paenibacillus</taxon>
    </lineage>
</organism>
<dbReference type="InterPro" id="IPR003594">
    <property type="entry name" value="HATPase_dom"/>
</dbReference>
<dbReference type="SUPFAM" id="SSF47384">
    <property type="entry name" value="Homodimeric domain of signal transducing histidine kinase"/>
    <property type="match status" value="1"/>
</dbReference>
<dbReference type="EMBL" id="BMKR01000003">
    <property type="protein sequence ID" value="GGF65048.1"/>
    <property type="molecule type" value="Genomic_DNA"/>
</dbReference>
<evidence type="ECO:0000256" key="2">
    <source>
        <dbReference type="ARBA" id="ARBA00004651"/>
    </source>
</evidence>
<evidence type="ECO:0000256" key="1">
    <source>
        <dbReference type="ARBA" id="ARBA00000085"/>
    </source>
</evidence>
<keyword evidence="6" id="KW-0808">Transferase</keyword>
<gene>
    <name evidence="17" type="ORF">GCM10010912_07560</name>
</gene>
<dbReference type="EC" id="2.7.13.3" evidence="3"/>
<dbReference type="InterPro" id="IPR003661">
    <property type="entry name" value="HisK_dim/P_dom"/>
</dbReference>
<evidence type="ECO:0000313" key="17">
    <source>
        <dbReference type="EMBL" id="GGF65048.1"/>
    </source>
</evidence>
<keyword evidence="5" id="KW-0597">Phosphoprotein</keyword>
<evidence type="ECO:0000256" key="14">
    <source>
        <dbReference type="SAM" id="Phobius"/>
    </source>
</evidence>
<proteinExistence type="predicted"/>
<name>A0A917FCJ7_9BACL</name>
<evidence type="ECO:0000256" key="10">
    <source>
        <dbReference type="ARBA" id="ARBA00022840"/>
    </source>
</evidence>
<dbReference type="PANTHER" id="PTHR45528">
    <property type="entry name" value="SENSOR HISTIDINE KINASE CPXA"/>
    <property type="match status" value="1"/>
</dbReference>
<keyword evidence="4" id="KW-1003">Cell membrane</keyword>
<dbReference type="SMART" id="SM00304">
    <property type="entry name" value="HAMP"/>
    <property type="match status" value="1"/>
</dbReference>
<dbReference type="GO" id="GO:0005524">
    <property type="term" value="F:ATP binding"/>
    <property type="evidence" value="ECO:0007669"/>
    <property type="project" value="UniProtKB-KW"/>
</dbReference>
<evidence type="ECO:0000256" key="13">
    <source>
        <dbReference type="ARBA" id="ARBA00023136"/>
    </source>
</evidence>
<dbReference type="CDD" id="cd06225">
    <property type="entry name" value="HAMP"/>
    <property type="match status" value="1"/>
</dbReference>
<feature type="domain" description="HAMP" evidence="16">
    <location>
        <begin position="203"/>
        <end position="255"/>
    </location>
</feature>
<evidence type="ECO:0000256" key="6">
    <source>
        <dbReference type="ARBA" id="ARBA00022679"/>
    </source>
</evidence>
<dbReference type="SUPFAM" id="SSF55874">
    <property type="entry name" value="ATPase domain of HSP90 chaperone/DNA topoisomerase II/histidine kinase"/>
    <property type="match status" value="1"/>
</dbReference>
<dbReference type="InterPro" id="IPR003660">
    <property type="entry name" value="HAMP_dom"/>
</dbReference>
<dbReference type="GO" id="GO:0005886">
    <property type="term" value="C:plasma membrane"/>
    <property type="evidence" value="ECO:0007669"/>
    <property type="project" value="UniProtKB-SubCell"/>
</dbReference>
<comment type="subcellular location">
    <subcellularLocation>
        <location evidence="2">Cell membrane</location>
        <topology evidence="2">Multi-pass membrane protein</topology>
    </subcellularLocation>
</comment>
<keyword evidence="11 14" id="KW-1133">Transmembrane helix</keyword>
<dbReference type="Gene3D" id="6.10.340.10">
    <property type="match status" value="1"/>
</dbReference>
<keyword evidence="13 14" id="KW-0472">Membrane</keyword>
<keyword evidence="9" id="KW-0418">Kinase</keyword>
<reference evidence="17" key="2">
    <citation type="submission" date="2020-09" db="EMBL/GenBank/DDBJ databases">
        <authorList>
            <person name="Sun Q."/>
            <person name="Zhou Y."/>
        </authorList>
    </citation>
    <scope>NUCLEOTIDE SEQUENCE</scope>
    <source>
        <strain evidence="17">CGMCC 1.16134</strain>
    </source>
</reference>
<feature type="transmembrane region" description="Helical" evidence="14">
    <location>
        <begin position="181"/>
        <end position="205"/>
    </location>
</feature>
<sequence>MRLPKSSLLSRYLLIVVAALFFVPVIFPLSIMAYGFFTSMTVPKDPADYALYTKVTELEQMWHEEALLLQGRSAEEIDERLQELSRKYTRASMFWVDHEGKTRLLLEPVAPVPGASAASRPVIPERWTAVDAISFMKSTIGNDPLGIVAFIGDREEAGEGFMVMQVSRLVISSPTVEILNLWFILVLLVFFVGFAIVSWLFFIGIRKRLLRLQRAMTVTGPAGMPRPIPYGKPDEIGRLEEAFNTMVGELAESRRREAEEEELRKRLVADLSHDLRTPLTVIRSHVHHMTKENLTMQGRESLQLMDERISDLGTLIDNLLSYNLLHSGRITLELKRKDVLRLLRESAAAWYPLWEKEGFAVEIDLDAEPLYWMVDEVWFRRVLDNLYQNIIRHARSGRYVGISAGIRQERRVIMIADHGKGIGSRSEAKGAGLGLSIVDLLLKHMELEWNAESSDEGTVIIISHARQKI</sequence>
<comment type="catalytic activity">
    <reaction evidence="1">
        <text>ATP + protein L-histidine = ADP + protein N-phospho-L-histidine.</text>
        <dbReference type="EC" id="2.7.13.3"/>
    </reaction>
</comment>
<dbReference type="InterPro" id="IPR036890">
    <property type="entry name" value="HATPase_C_sf"/>
</dbReference>
<dbReference type="Gene3D" id="1.10.287.130">
    <property type="match status" value="1"/>
</dbReference>
<dbReference type="Pfam" id="PF00672">
    <property type="entry name" value="HAMP"/>
    <property type="match status" value="1"/>
</dbReference>
<keyword evidence="10" id="KW-0067">ATP-binding</keyword>
<feature type="transmembrane region" description="Helical" evidence="14">
    <location>
        <begin position="12"/>
        <end position="37"/>
    </location>
</feature>
<evidence type="ECO:0000256" key="12">
    <source>
        <dbReference type="ARBA" id="ARBA00023012"/>
    </source>
</evidence>
<dbReference type="SMART" id="SM00388">
    <property type="entry name" value="HisKA"/>
    <property type="match status" value="1"/>
</dbReference>
<dbReference type="AlphaFoldDB" id="A0A917FCJ7"/>
<dbReference type="Gene3D" id="3.30.565.10">
    <property type="entry name" value="Histidine kinase-like ATPase, C-terminal domain"/>
    <property type="match status" value="1"/>
</dbReference>
<dbReference type="InterPro" id="IPR036097">
    <property type="entry name" value="HisK_dim/P_sf"/>
</dbReference>
<dbReference type="PROSITE" id="PS50885">
    <property type="entry name" value="HAMP"/>
    <property type="match status" value="1"/>
</dbReference>
<evidence type="ECO:0000256" key="5">
    <source>
        <dbReference type="ARBA" id="ARBA00022553"/>
    </source>
</evidence>
<evidence type="ECO:0000259" key="15">
    <source>
        <dbReference type="PROSITE" id="PS50109"/>
    </source>
</evidence>
<dbReference type="Pfam" id="PF00512">
    <property type="entry name" value="HisKA"/>
    <property type="match status" value="1"/>
</dbReference>
<keyword evidence="18" id="KW-1185">Reference proteome</keyword>
<dbReference type="PANTHER" id="PTHR45528:SF1">
    <property type="entry name" value="SENSOR HISTIDINE KINASE CPXA"/>
    <property type="match status" value="1"/>
</dbReference>
<keyword evidence="7 14" id="KW-0812">Transmembrane</keyword>
<evidence type="ECO:0000259" key="16">
    <source>
        <dbReference type="PROSITE" id="PS50885"/>
    </source>
</evidence>
<dbReference type="CDD" id="cd00082">
    <property type="entry name" value="HisKA"/>
    <property type="match status" value="1"/>
</dbReference>